<dbReference type="GO" id="GO:0042147">
    <property type="term" value="P:retrograde transport, endosome to Golgi"/>
    <property type="evidence" value="ECO:0007669"/>
    <property type="project" value="InterPro"/>
</dbReference>
<feature type="domain" description="Vps53 C-terminal" evidence="9">
    <location>
        <begin position="683"/>
        <end position="761"/>
    </location>
</feature>
<keyword evidence="5" id="KW-0333">Golgi apparatus</keyword>
<dbReference type="Pfam" id="PF04100">
    <property type="entry name" value="Vps53_N"/>
    <property type="match status" value="1"/>
</dbReference>
<dbReference type="AlphaFoldDB" id="A0A7J0FH43"/>
<proteinExistence type="inferred from homology"/>
<comment type="subcellular location">
    <subcellularLocation>
        <location evidence="2">Endosome membrane</location>
        <topology evidence="2">Peripheral membrane protein</topology>
    </subcellularLocation>
    <subcellularLocation>
        <location evidence="1">Golgi apparatus</location>
        <location evidence="1">trans-Golgi network membrane</location>
        <topology evidence="1">Peripheral membrane protein</topology>
    </subcellularLocation>
</comment>
<evidence type="ECO:0000256" key="5">
    <source>
        <dbReference type="ARBA" id="ARBA00023034"/>
    </source>
</evidence>
<dbReference type="GO" id="GO:0010008">
    <property type="term" value="C:endosome membrane"/>
    <property type="evidence" value="ECO:0007669"/>
    <property type="project" value="UniProtKB-SubCell"/>
</dbReference>
<evidence type="ECO:0000259" key="8">
    <source>
        <dbReference type="Pfam" id="PF04100"/>
    </source>
</evidence>
<name>A0A7J0FH43_9ERIC</name>
<evidence type="ECO:0000259" key="9">
    <source>
        <dbReference type="Pfam" id="PF16854"/>
    </source>
</evidence>
<protein>
    <submittedName>
        <fullName evidence="10">Membrane trafficking VPS53 family protein</fullName>
    </submittedName>
</protein>
<dbReference type="InterPro" id="IPR007234">
    <property type="entry name" value="Vps53_N"/>
</dbReference>
<feature type="domain" description="Vps53 N-terminal" evidence="8">
    <location>
        <begin position="3"/>
        <end position="417"/>
    </location>
</feature>
<dbReference type="FunFam" id="1.10.357.110:FF:000002">
    <property type="entry name" value="Vacuolar protein sorting-associated protein 53 A"/>
    <property type="match status" value="1"/>
</dbReference>
<dbReference type="GO" id="GO:0005829">
    <property type="term" value="C:cytosol"/>
    <property type="evidence" value="ECO:0007669"/>
    <property type="project" value="GOC"/>
</dbReference>
<keyword evidence="11" id="KW-1185">Reference proteome</keyword>
<evidence type="ECO:0000256" key="6">
    <source>
        <dbReference type="ARBA" id="ARBA00023136"/>
    </source>
</evidence>
<comment type="similarity">
    <text evidence="3">Belongs to the VPS53 family.</text>
</comment>
<evidence type="ECO:0000256" key="4">
    <source>
        <dbReference type="ARBA" id="ARBA00022753"/>
    </source>
</evidence>
<organism evidence="10 11">
    <name type="scientific">Actinidia rufa</name>
    <dbReference type="NCBI Taxonomy" id="165716"/>
    <lineage>
        <taxon>Eukaryota</taxon>
        <taxon>Viridiplantae</taxon>
        <taxon>Streptophyta</taxon>
        <taxon>Embryophyta</taxon>
        <taxon>Tracheophyta</taxon>
        <taxon>Spermatophyta</taxon>
        <taxon>Magnoliopsida</taxon>
        <taxon>eudicotyledons</taxon>
        <taxon>Gunneridae</taxon>
        <taxon>Pentapetalae</taxon>
        <taxon>asterids</taxon>
        <taxon>Ericales</taxon>
        <taxon>Actinidiaceae</taxon>
        <taxon>Actinidia</taxon>
    </lineage>
</organism>
<dbReference type="Proteomes" id="UP000585474">
    <property type="component" value="Unassembled WGS sequence"/>
</dbReference>
<keyword evidence="6" id="KW-0472">Membrane</keyword>
<dbReference type="PANTHER" id="PTHR12820">
    <property type="entry name" value="VACUOLAR SORTING PROTEIN 53"/>
    <property type="match status" value="1"/>
</dbReference>
<evidence type="ECO:0000256" key="7">
    <source>
        <dbReference type="SAM" id="MobiDB-lite"/>
    </source>
</evidence>
<dbReference type="Pfam" id="PF16854">
    <property type="entry name" value="VPS53_C"/>
    <property type="match status" value="1"/>
</dbReference>
<evidence type="ECO:0000256" key="2">
    <source>
        <dbReference type="ARBA" id="ARBA00004481"/>
    </source>
</evidence>
<gene>
    <name evidence="10" type="ORF">Acr_12g0005590</name>
</gene>
<accession>A0A7J0FH43</accession>
<sequence length="865" mass="96155">MDKSSALDYINQMFPTEASLSGVEPLMQKIHGEIRRVDAGILAAVRQQSHSGTKAKEDLAAATHAVEELIYKIREIKSKAEQSETMVQEICRDIKKLDFAKKHITTTITALHRLTMLVSAVEQLQVMASKRQYKEAAAQLEAVNQLCSHFEGYKDIPKITELREKFKNIRQILKSHVFSDFSSLGTGKETEESNLLQQLADACLVVDALEPSVREELVKNFCSRELTSYRQIFEGAELAKLDKVERRYSWIKRRLRTNEEIWKIFPPSWHVPYLLCIQFCKLTRMQIVEILDNLKEKPDVGTLLLALQRTLEFEEELADKFGGGTGSREMGSDVEDTSRENNGQTVSDIRKKYEKKLAAHQGSESEDKDGQKSFLVPGAGFNFRGMISSCFELHLTVYVELEEKTLMENLEKLVQEETWDIEEGSQTNILSSSMQVFLIIRRSLKRCSALTKNQTLSKTLSGDSQNKIYFSCSACLYLSYFKPSSRVGVYSNGPWPDVFQRVLKAYATKLFARLPKGGTGIVAAATGMDGQIKTSDRDERVICYIINTAEYCQKTSGELAENVSKIIDPQLAEGVDMSEVQDEFSAIITKALVTLVHGLETKFDAEMAAMTRIPWGTLESVGDQSEYINSINMILSSSIPTLGNLLSTIYFQFFLDKLASSLGPRFYQNIFKCKHISETGAQQMLLDTQAIKTILLDIPSLGRQTSGAANYSKFVGREMSKAEALLKVILSPVDSVADTYRALLPEGTPLEFQRILELKGLKRADQQSILDDFDKRGPGITQPPPPAASVVPAVSTTPAVPAITNISAASTSVGGAIATSSREDVLTRAAALGRGAATTGFKRFLALTEAAKDRKDGPFRKLFNA</sequence>
<evidence type="ECO:0000313" key="10">
    <source>
        <dbReference type="EMBL" id="GFY98018.1"/>
    </source>
</evidence>
<dbReference type="GO" id="GO:0000938">
    <property type="term" value="C:GARP complex"/>
    <property type="evidence" value="ECO:0007669"/>
    <property type="project" value="InterPro"/>
</dbReference>
<dbReference type="InterPro" id="IPR038260">
    <property type="entry name" value="Vps53_C_sf"/>
</dbReference>
<comment type="caution">
    <text evidence="10">The sequence shown here is derived from an EMBL/GenBank/DDBJ whole genome shotgun (WGS) entry which is preliminary data.</text>
</comment>
<dbReference type="InterPro" id="IPR031745">
    <property type="entry name" value="Vps53_C"/>
</dbReference>
<evidence type="ECO:0000313" key="11">
    <source>
        <dbReference type="Proteomes" id="UP000585474"/>
    </source>
</evidence>
<feature type="region of interest" description="Disordered" evidence="7">
    <location>
        <begin position="321"/>
        <end position="345"/>
    </location>
</feature>
<dbReference type="OrthoDB" id="10261632at2759"/>
<evidence type="ECO:0000256" key="1">
    <source>
        <dbReference type="ARBA" id="ARBA00004150"/>
    </source>
</evidence>
<evidence type="ECO:0000256" key="3">
    <source>
        <dbReference type="ARBA" id="ARBA00008628"/>
    </source>
</evidence>
<dbReference type="Gene3D" id="1.10.357.110">
    <property type="entry name" value="Vacuolar protein sorting-associated protein 53, C-terminus"/>
    <property type="match status" value="1"/>
</dbReference>
<dbReference type="EMBL" id="BJWL01000012">
    <property type="protein sequence ID" value="GFY98018.1"/>
    <property type="molecule type" value="Genomic_DNA"/>
</dbReference>
<keyword evidence="4" id="KW-0967">Endosome</keyword>
<dbReference type="PANTHER" id="PTHR12820:SF0">
    <property type="entry name" value="VACUOLAR PROTEIN SORTING-ASSOCIATED PROTEIN 53 HOMOLOG"/>
    <property type="match status" value="1"/>
</dbReference>
<reference evidence="10 11" key="1">
    <citation type="submission" date="2019-07" db="EMBL/GenBank/DDBJ databases">
        <title>De Novo Assembly of kiwifruit Actinidia rufa.</title>
        <authorList>
            <person name="Sugita-Konishi S."/>
            <person name="Sato K."/>
            <person name="Mori E."/>
            <person name="Abe Y."/>
            <person name="Kisaki G."/>
            <person name="Hamano K."/>
            <person name="Suezawa K."/>
            <person name="Otani M."/>
            <person name="Fukuda T."/>
            <person name="Manabe T."/>
            <person name="Gomi K."/>
            <person name="Tabuchi M."/>
            <person name="Akimitsu K."/>
            <person name="Kataoka I."/>
        </authorList>
    </citation>
    <scope>NUCLEOTIDE SEQUENCE [LARGE SCALE GENOMIC DNA]</scope>
    <source>
        <strain evidence="11">cv. Fuchu</strain>
    </source>
</reference>
<dbReference type="InterPro" id="IPR039766">
    <property type="entry name" value="Vps53"/>
</dbReference>